<dbReference type="AlphaFoldDB" id="A0A8J7S746"/>
<dbReference type="Proteomes" id="UP000672602">
    <property type="component" value="Unassembled WGS sequence"/>
</dbReference>
<feature type="transmembrane region" description="Helical" evidence="3">
    <location>
        <begin position="21"/>
        <end position="39"/>
    </location>
</feature>
<feature type="domain" description="GGDEF" evidence="4">
    <location>
        <begin position="252"/>
        <end position="389"/>
    </location>
</feature>
<reference evidence="5" key="1">
    <citation type="submission" date="2021-04" db="EMBL/GenBank/DDBJ databases">
        <authorList>
            <person name="Zhang D.-C."/>
        </authorList>
    </citation>
    <scope>NUCLEOTIDE SEQUENCE</scope>
    <source>
        <strain evidence="5">CGMCC 1.15697</strain>
    </source>
</reference>
<dbReference type="GO" id="GO:0052621">
    <property type="term" value="F:diguanylate cyclase activity"/>
    <property type="evidence" value="ECO:0007669"/>
    <property type="project" value="UniProtKB-EC"/>
</dbReference>
<dbReference type="FunFam" id="3.30.70.270:FF:000001">
    <property type="entry name" value="Diguanylate cyclase domain protein"/>
    <property type="match status" value="1"/>
</dbReference>
<dbReference type="EMBL" id="JAGMWN010000006">
    <property type="protein sequence ID" value="MBP5858039.1"/>
    <property type="molecule type" value="Genomic_DNA"/>
</dbReference>
<dbReference type="RefSeq" id="WP_210682621.1">
    <property type="nucleotide sequence ID" value="NZ_JAGMWN010000006.1"/>
</dbReference>
<dbReference type="InterPro" id="IPR050469">
    <property type="entry name" value="Diguanylate_Cyclase"/>
</dbReference>
<keyword evidence="3" id="KW-0812">Transmembrane</keyword>
<dbReference type="CDD" id="cd01949">
    <property type="entry name" value="GGDEF"/>
    <property type="match status" value="1"/>
</dbReference>
<comment type="catalytic activity">
    <reaction evidence="2">
        <text>2 GTP = 3',3'-c-di-GMP + 2 diphosphate</text>
        <dbReference type="Rhea" id="RHEA:24898"/>
        <dbReference type="ChEBI" id="CHEBI:33019"/>
        <dbReference type="ChEBI" id="CHEBI:37565"/>
        <dbReference type="ChEBI" id="CHEBI:58805"/>
        <dbReference type="EC" id="2.7.7.65"/>
    </reaction>
</comment>
<keyword evidence="6" id="KW-1185">Reference proteome</keyword>
<dbReference type="InterPro" id="IPR043128">
    <property type="entry name" value="Rev_trsase/Diguanyl_cyclase"/>
</dbReference>
<feature type="transmembrane region" description="Helical" evidence="3">
    <location>
        <begin position="186"/>
        <end position="204"/>
    </location>
</feature>
<evidence type="ECO:0000256" key="2">
    <source>
        <dbReference type="ARBA" id="ARBA00034247"/>
    </source>
</evidence>
<keyword evidence="3" id="KW-1133">Transmembrane helix</keyword>
<proteinExistence type="predicted"/>
<accession>A0A8J7S746</accession>
<name>A0A8J7S746_9PROT</name>
<evidence type="ECO:0000259" key="4">
    <source>
        <dbReference type="PROSITE" id="PS50887"/>
    </source>
</evidence>
<dbReference type="InterPro" id="IPR000160">
    <property type="entry name" value="GGDEF_dom"/>
</dbReference>
<dbReference type="PROSITE" id="PS50887">
    <property type="entry name" value="GGDEF"/>
    <property type="match status" value="1"/>
</dbReference>
<dbReference type="InterPro" id="IPR029787">
    <property type="entry name" value="Nucleotide_cyclase"/>
</dbReference>
<dbReference type="EC" id="2.7.7.65" evidence="1"/>
<dbReference type="PANTHER" id="PTHR45138">
    <property type="entry name" value="REGULATORY COMPONENTS OF SENSORY TRANSDUCTION SYSTEM"/>
    <property type="match status" value="1"/>
</dbReference>
<sequence length="397" mass="43724">MYDMDRLLSIERVSRTALWKIYLSALSILFMTIVASHFLTETIVAKMDRDARVLHQVETQRTLIERVSGRVEVAALRRQADTGSLNVVRRDIDRLEALHLEVTAGPDRLVLSEDTESNARICARAFIAESRALIAGIEAGEPIGPARLADYVTATQTDLLGALDHVAQAYRDDADNLLIMLRYLDLGLLGVALLVLLGEVLLIFRPLTRRLDKAQTDLANLAQTDPLTGSWNRRALMRGGDMLWALTERQGQPFCAVIGDIDHFKRVNDTHGHAIGDQVIRHFAESCLGSIRGHDILGRYGGEEFVILLPNTTIEAAARIAERVRETFASTPLTIPTGEGTATIESTVSFGVAQRMAGDESLHSLIERADGALYVAKETGRNRVQRAQTSPETPPSN</sequence>
<evidence type="ECO:0000256" key="3">
    <source>
        <dbReference type="SAM" id="Phobius"/>
    </source>
</evidence>
<dbReference type="SUPFAM" id="SSF55073">
    <property type="entry name" value="Nucleotide cyclase"/>
    <property type="match status" value="1"/>
</dbReference>
<evidence type="ECO:0000313" key="5">
    <source>
        <dbReference type="EMBL" id="MBP5858039.1"/>
    </source>
</evidence>
<protein>
    <recommendedName>
        <fullName evidence="1">diguanylate cyclase</fullName>
        <ecNumber evidence="1">2.7.7.65</ecNumber>
    </recommendedName>
</protein>
<dbReference type="NCBIfam" id="TIGR00254">
    <property type="entry name" value="GGDEF"/>
    <property type="match status" value="1"/>
</dbReference>
<dbReference type="Gene3D" id="3.30.70.270">
    <property type="match status" value="1"/>
</dbReference>
<keyword evidence="3" id="KW-0472">Membrane</keyword>
<organism evidence="5 6">
    <name type="scientific">Marivibrio halodurans</name>
    <dbReference type="NCBI Taxonomy" id="2039722"/>
    <lineage>
        <taxon>Bacteria</taxon>
        <taxon>Pseudomonadati</taxon>
        <taxon>Pseudomonadota</taxon>
        <taxon>Alphaproteobacteria</taxon>
        <taxon>Rhodospirillales</taxon>
        <taxon>Rhodospirillaceae</taxon>
        <taxon>Marivibrio</taxon>
    </lineage>
</organism>
<dbReference type="PANTHER" id="PTHR45138:SF9">
    <property type="entry name" value="DIGUANYLATE CYCLASE DGCM-RELATED"/>
    <property type="match status" value="1"/>
</dbReference>
<dbReference type="Pfam" id="PF00990">
    <property type="entry name" value="GGDEF"/>
    <property type="match status" value="1"/>
</dbReference>
<dbReference type="SMART" id="SM00267">
    <property type="entry name" value="GGDEF"/>
    <property type="match status" value="1"/>
</dbReference>
<gene>
    <name evidence="5" type="ORF">KAJ83_13555</name>
</gene>
<evidence type="ECO:0000256" key="1">
    <source>
        <dbReference type="ARBA" id="ARBA00012528"/>
    </source>
</evidence>
<evidence type="ECO:0000313" key="6">
    <source>
        <dbReference type="Proteomes" id="UP000672602"/>
    </source>
</evidence>
<comment type="caution">
    <text evidence="5">The sequence shown here is derived from an EMBL/GenBank/DDBJ whole genome shotgun (WGS) entry which is preliminary data.</text>
</comment>